<reference evidence="3 4" key="1">
    <citation type="journal article" date="2024" name="Science">
        <title>Giant polyketide synthase enzymes in the biosynthesis of giant marine polyether toxins.</title>
        <authorList>
            <person name="Fallon T.R."/>
            <person name="Shende V.V."/>
            <person name="Wierzbicki I.H."/>
            <person name="Pendleton A.L."/>
            <person name="Watervoot N.F."/>
            <person name="Auber R.P."/>
            <person name="Gonzalez D.J."/>
            <person name="Wisecaver J.H."/>
            <person name="Moore B.S."/>
        </authorList>
    </citation>
    <scope>NUCLEOTIDE SEQUENCE [LARGE SCALE GENOMIC DNA]</scope>
    <source>
        <strain evidence="3 4">12B1</strain>
    </source>
</reference>
<dbReference type="InterPro" id="IPR049012">
    <property type="entry name" value="Mutator_transp_dom"/>
</dbReference>
<feature type="compositionally biased region" description="Polar residues" evidence="1">
    <location>
        <begin position="51"/>
        <end position="66"/>
    </location>
</feature>
<sequence>MEGEEQGRSAGASQGSMAKQQACARARGFLQRARDARRAPVPGEVGGCVAETSSSPSCDTPSQASSLPPCAFAASERSSSQSSRRSVRLRPARPAAAGEEGSSREEAVQSISGNRICSMDSFVTVILPCIRCPSCLTVGVLVARAQDEISLGVAGIVELHCLKCRRGTLSWDQSKGARRLMSTSGKPQPGPTTRDLNIRAVIGSMQVGLGQGQLEKLFGILDLPSLNKDTFEHCYTRHVRQAVEDSCKESLRQALEQERVLTLKRGVAPSEKGEVPVSIAYDAQWMKPGKAMNSAEGYGEAIGSLSRKSIHVEV</sequence>
<comment type="caution">
    <text evidence="3">The sequence shown here is derived from an EMBL/GenBank/DDBJ whole genome shotgun (WGS) entry which is preliminary data.</text>
</comment>
<dbReference type="Pfam" id="PF20700">
    <property type="entry name" value="Mutator"/>
    <property type="match status" value="1"/>
</dbReference>
<accession>A0AB34JDI4</accession>
<dbReference type="AlphaFoldDB" id="A0AB34JDI4"/>
<keyword evidence="4" id="KW-1185">Reference proteome</keyword>
<evidence type="ECO:0000313" key="4">
    <source>
        <dbReference type="Proteomes" id="UP001515480"/>
    </source>
</evidence>
<feature type="compositionally biased region" description="Low complexity" evidence="1">
    <location>
        <begin position="75"/>
        <end position="84"/>
    </location>
</feature>
<evidence type="ECO:0000313" key="3">
    <source>
        <dbReference type="EMBL" id="KAL1519053.1"/>
    </source>
</evidence>
<feature type="domain" description="Mutator-like transposase" evidence="2">
    <location>
        <begin position="113"/>
        <end position="314"/>
    </location>
</feature>
<evidence type="ECO:0000256" key="1">
    <source>
        <dbReference type="SAM" id="MobiDB-lite"/>
    </source>
</evidence>
<feature type="region of interest" description="Disordered" evidence="1">
    <location>
        <begin position="1"/>
        <end position="106"/>
    </location>
</feature>
<evidence type="ECO:0000259" key="2">
    <source>
        <dbReference type="Pfam" id="PF20700"/>
    </source>
</evidence>
<proteinExistence type="predicted"/>
<dbReference type="Proteomes" id="UP001515480">
    <property type="component" value="Unassembled WGS sequence"/>
</dbReference>
<gene>
    <name evidence="3" type="ORF">AB1Y20_003321</name>
</gene>
<organism evidence="3 4">
    <name type="scientific">Prymnesium parvum</name>
    <name type="common">Toxic golden alga</name>
    <dbReference type="NCBI Taxonomy" id="97485"/>
    <lineage>
        <taxon>Eukaryota</taxon>
        <taxon>Haptista</taxon>
        <taxon>Haptophyta</taxon>
        <taxon>Prymnesiophyceae</taxon>
        <taxon>Prymnesiales</taxon>
        <taxon>Prymnesiaceae</taxon>
        <taxon>Prymnesium</taxon>
    </lineage>
</organism>
<protein>
    <recommendedName>
        <fullName evidence="2">Mutator-like transposase domain-containing protein</fullName>
    </recommendedName>
</protein>
<dbReference type="EMBL" id="JBGBPQ010000010">
    <property type="protein sequence ID" value="KAL1519053.1"/>
    <property type="molecule type" value="Genomic_DNA"/>
</dbReference>
<name>A0AB34JDI4_PRYPA</name>